<evidence type="ECO:0000256" key="1">
    <source>
        <dbReference type="ARBA" id="ARBA00004684"/>
    </source>
</evidence>
<dbReference type="CDD" id="cd00683">
    <property type="entry name" value="Trans_IPPS_HH"/>
    <property type="match status" value="1"/>
</dbReference>
<reference evidence="4" key="2">
    <citation type="submission" date="2020-09" db="EMBL/GenBank/DDBJ databases">
        <authorList>
            <person name="Sun Q."/>
            <person name="Ohkuma M."/>
        </authorList>
    </citation>
    <scope>NUCLEOTIDE SEQUENCE</scope>
    <source>
        <strain evidence="4">JCM 3090</strain>
    </source>
</reference>
<evidence type="ECO:0000313" key="5">
    <source>
        <dbReference type="Proteomes" id="UP000649739"/>
    </source>
</evidence>
<keyword evidence="5" id="KW-1185">Reference proteome</keyword>
<dbReference type="InterPro" id="IPR019845">
    <property type="entry name" value="Squalene/phytoene_synthase_CS"/>
</dbReference>
<evidence type="ECO:0000313" key="4">
    <source>
        <dbReference type="EMBL" id="GGK02857.1"/>
    </source>
</evidence>
<keyword evidence="2" id="KW-0808">Transferase</keyword>
<dbReference type="InterPro" id="IPR044843">
    <property type="entry name" value="Trans_IPPS_bact-type"/>
</dbReference>
<dbReference type="InterPro" id="IPR033904">
    <property type="entry name" value="Trans_IPPS_HH"/>
</dbReference>
<dbReference type="InterPro" id="IPR008949">
    <property type="entry name" value="Isoprenoid_synthase_dom_sf"/>
</dbReference>
<evidence type="ECO:0000256" key="3">
    <source>
        <dbReference type="SAM" id="MobiDB-lite"/>
    </source>
</evidence>
<dbReference type="InterPro" id="IPR002060">
    <property type="entry name" value="Squ/phyt_synthse"/>
</dbReference>
<gene>
    <name evidence="4" type="primary">crtB</name>
    <name evidence="4" type="ORF">GCM10010123_36040</name>
</gene>
<feature type="region of interest" description="Disordered" evidence="3">
    <location>
        <begin position="289"/>
        <end position="316"/>
    </location>
</feature>
<dbReference type="AlphaFoldDB" id="A0A8J3BC11"/>
<name>A0A8J3BC11_9ACTN</name>
<dbReference type="EMBL" id="BMQB01000008">
    <property type="protein sequence ID" value="GGK02857.1"/>
    <property type="molecule type" value="Genomic_DNA"/>
</dbReference>
<protein>
    <submittedName>
        <fullName evidence="4">Phytoene synthase</fullName>
    </submittedName>
</protein>
<dbReference type="Proteomes" id="UP000649739">
    <property type="component" value="Unassembled WGS sequence"/>
</dbReference>
<accession>A0A8J3BC11</accession>
<dbReference type="PANTHER" id="PTHR31480">
    <property type="entry name" value="BIFUNCTIONAL LYCOPENE CYCLASE/PHYTOENE SYNTHASE"/>
    <property type="match status" value="1"/>
</dbReference>
<dbReference type="SFLD" id="SFLDG01212">
    <property type="entry name" value="Phytoene_synthase_like"/>
    <property type="match status" value="1"/>
</dbReference>
<dbReference type="UniPathway" id="UPA00799"/>
<dbReference type="Gene3D" id="1.10.600.10">
    <property type="entry name" value="Farnesyl Diphosphate Synthase"/>
    <property type="match status" value="1"/>
</dbReference>
<dbReference type="SUPFAM" id="SSF48576">
    <property type="entry name" value="Terpenoid synthases"/>
    <property type="match status" value="1"/>
</dbReference>
<feature type="compositionally biased region" description="Pro residues" evidence="3">
    <location>
        <begin position="293"/>
        <end position="303"/>
    </location>
</feature>
<sequence>MTAGVTVTESYAHCRAVMRRHGRSYYLATRLLPAPRRRHVHALYAFTRHADDLVDVAGTAADLRAWGAAFTAGRPGDDPLLPAVLDTVDRCGQDPADFAAFLASMAMDLHVTAYPTYADLLDYMEGSAAVIGTMVLPILAAPDPAAVREPARQLGLAFQLTNFIRDVGEDLDRGRLYLPLADLAAHGVDRADLVAAHRAGGLPDSPAGERIRALLAYEVDRALVHYAAAEPGIRGLTGASRTCVRAARRLYGGILDEIVARRYDVFAGRAAVPRWRRLRIAAACVLSRGAAPRPRPPAGPPAAPGGSAAAGRPGAA</sequence>
<dbReference type="PROSITE" id="PS01045">
    <property type="entry name" value="SQUALEN_PHYTOEN_SYN_2"/>
    <property type="match status" value="1"/>
</dbReference>
<reference evidence="4" key="1">
    <citation type="journal article" date="2014" name="Int. J. Syst. Evol. Microbiol.">
        <title>Complete genome sequence of Corynebacterium casei LMG S-19264T (=DSM 44701T), isolated from a smear-ripened cheese.</title>
        <authorList>
            <consortium name="US DOE Joint Genome Institute (JGI-PGF)"/>
            <person name="Walter F."/>
            <person name="Albersmeier A."/>
            <person name="Kalinowski J."/>
            <person name="Ruckert C."/>
        </authorList>
    </citation>
    <scope>NUCLEOTIDE SEQUENCE</scope>
    <source>
        <strain evidence="4">JCM 3090</strain>
    </source>
</reference>
<dbReference type="GO" id="GO:0004311">
    <property type="term" value="F:geranylgeranyl diphosphate synthase activity"/>
    <property type="evidence" value="ECO:0007669"/>
    <property type="project" value="InterPro"/>
</dbReference>
<dbReference type="GO" id="GO:0051996">
    <property type="term" value="F:squalene synthase [NAD(P)H] activity"/>
    <property type="evidence" value="ECO:0007669"/>
    <property type="project" value="InterPro"/>
</dbReference>
<comment type="caution">
    <text evidence="4">The sequence shown here is derived from an EMBL/GenBank/DDBJ whole genome shotgun (WGS) entry which is preliminary data.</text>
</comment>
<dbReference type="SFLD" id="SFLDS00005">
    <property type="entry name" value="Isoprenoid_Synthase_Type_I"/>
    <property type="match status" value="1"/>
</dbReference>
<dbReference type="GO" id="GO:0016117">
    <property type="term" value="P:carotenoid biosynthetic process"/>
    <property type="evidence" value="ECO:0007669"/>
    <property type="project" value="UniProtKB-ARBA"/>
</dbReference>
<comment type="pathway">
    <text evidence="1">Carotenoid biosynthesis; phytoene biosynthesis.</text>
</comment>
<dbReference type="SFLD" id="SFLDG01018">
    <property type="entry name" value="Squalene/Phytoene_Synthase_Lik"/>
    <property type="match status" value="1"/>
</dbReference>
<proteinExistence type="predicted"/>
<feature type="compositionally biased region" description="Low complexity" evidence="3">
    <location>
        <begin position="304"/>
        <end position="316"/>
    </location>
</feature>
<organism evidence="4 5">
    <name type="scientific">Pilimelia anulata</name>
    <dbReference type="NCBI Taxonomy" id="53371"/>
    <lineage>
        <taxon>Bacteria</taxon>
        <taxon>Bacillati</taxon>
        <taxon>Actinomycetota</taxon>
        <taxon>Actinomycetes</taxon>
        <taxon>Micromonosporales</taxon>
        <taxon>Micromonosporaceae</taxon>
        <taxon>Pilimelia</taxon>
    </lineage>
</organism>
<evidence type="ECO:0000256" key="2">
    <source>
        <dbReference type="ARBA" id="ARBA00022679"/>
    </source>
</evidence>
<dbReference type="Pfam" id="PF00494">
    <property type="entry name" value="SQS_PSY"/>
    <property type="match status" value="1"/>
</dbReference>